<proteinExistence type="predicted"/>
<keyword evidence="2" id="KW-1185">Reference proteome</keyword>
<organism evidence="1 2">
    <name type="scientific">Mesonia oceanica</name>
    <dbReference type="NCBI Taxonomy" id="2687242"/>
    <lineage>
        <taxon>Bacteria</taxon>
        <taxon>Pseudomonadati</taxon>
        <taxon>Bacteroidota</taxon>
        <taxon>Flavobacteriia</taxon>
        <taxon>Flavobacteriales</taxon>
        <taxon>Flavobacteriaceae</taxon>
        <taxon>Mesonia</taxon>
    </lineage>
</organism>
<sequence length="324" mass="37240">MNENSRNKNNEEIDIGDLFRLVKKGFEKLGNLLLRFIGFLLRNAIVLIILIIIGAVAGYFLQKKASNVVKTEMIVASDFGSAEYLFKSVKELQYKLKIKDKATIEKLGLEGTKASISLAVKPIIDLDELTREEENYLELLNESDFLEKEEKEGLMKKISRFYEIILYHPHDLDSRKLLKNVIEILRDNDYYRKVYALNSKKIDFLIKADESLISQMDSLMVNYSNSLKNTPLNSSTIYNTNSALDLGVMIGNRRSVVEELDGLYKKKVANEELFRLVDLGYPSEIEEKSITSYKIILIPFLLVLAYFGLIIFVRVVQKAKKLDR</sequence>
<accession>A0AC61Y2V0</accession>
<protein>
    <submittedName>
        <fullName evidence="1">Uncharacterized protein</fullName>
    </submittedName>
</protein>
<comment type="caution">
    <text evidence="1">The sequence shown here is derived from an EMBL/GenBank/DDBJ whole genome shotgun (WGS) entry which is preliminary data.</text>
</comment>
<gene>
    <name evidence="1" type="ORF">FVB9532_00036</name>
</gene>
<dbReference type="Proteomes" id="UP000356253">
    <property type="component" value="Unassembled WGS sequence"/>
</dbReference>
<reference evidence="1" key="1">
    <citation type="submission" date="2019-09" db="EMBL/GenBank/DDBJ databases">
        <authorList>
            <person name="Rodrigo-Torres L."/>
            <person name="Arahal R. D."/>
            <person name="Lucena T."/>
        </authorList>
    </citation>
    <scope>NUCLEOTIDE SEQUENCE</scope>
    <source>
        <strain evidence="1">ISS653</strain>
    </source>
</reference>
<dbReference type="EMBL" id="CABVMM010000001">
    <property type="protein sequence ID" value="VVU98790.1"/>
    <property type="molecule type" value="Genomic_DNA"/>
</dbReference>
<evidence type="ECO:0000313" key="1">
    <source>
        <dbReference type="EMBL" id="VVU98790.1"/>
    </source>
</evidence>
<name>A0AC61Y2V0_9FLAO</name>
<evidence type="ECO:0000313" key="2">
    <source>
        <dbReference type="Proteomes" id="UP000356253"/>
    </source>
</evidence>